<organism evidence="1 2">
    <name type="scientific">Microcystis aeruginosa (strain NIES-843 / IAM M-2473)</name>
    <dbReference type="NCBI Taxonomy" id="449447"/>
    <lineage>
        <taxon>Bacteria</taxon>
        <taxon>Bacillati</taxon>
        <taxon>Cyanobacteriota</taxon>
        <taxon>Cyanophyceae</taxon>
        <taxon>Oscillatoriophycideae</taxon>
        <taxon>Chroococcales</taxon>
        <taxon>Microcystaceae</taxon>
        <taxon>Microcystis</taxon>
    </lineage>
</organism>
<dbReference type="HOGENOM" id="CLU_3119833_0_0_3"/>
<dbReference type="STRING" id="449447.MAE_61170"/>
<gene>
    <name evidence="1" type="ordered locus">MAE_61170</name>
</gene>
<evidence type="ECO:0000313" key="2">
    <source>
        <dbReference type="Proteomes" id="UP000001510"/>
    </source>
</evidence>
<dbReference type="EMBL" id="AP009552">
    <property type="protein sequence ID" value="BAG05939.1"/>
    <property type="molecule type" value="Genomic_DNA"/>
</dbReference>
<proteinExistence type="predicted"/>
<name>B0JK85_MICAN</name>
<evidence type="ECO:0000313" key="1">
    <source>
        <dbReference type="EMBL" id="BAG05939.1"/>
    </source>
</evidence>
<dbReference type="KEGG" id="mar:MAE_61170"/>
<reference evidence="1 2" key="1">
    <citation type="journal article" date="2007" name="DNA Res.">
        <title>Complete genomic structure of the bloom-forming toxic cyanobacterium Microcystis aeruginosa NIES-843.</title>
        <authorList>
            <person name="Kaneko T."/>
            <person name="Nakajima N."/>
            <person name="Okamoto S."/>
            <person name="Suzuki I."/>
            <person name="Tanabe Y."/>
            <person name="Tamaoki M."/>
            <person name="Nakamura Y."/>
            <person name="Kasai F."/>
            <person name="Watanabe A."/>
            <person name="Kawashima K."/>
            <person name="Kishida Y."/>
            <person name="Ono A."/>
            <person name="Shimizu Y."/>
            <person name="Takahashi C."/>
            <person name="Minami C."/>
            <person name="Fujishiro T."/>
            <person name="Kohara M."/>
            <person name="Katoh M."/>
            <person name="Nakazaki N."/>
            <person name="Nakayama S."/>
            <person name="Yamada M."/>
            <person name="Tabata S."/>
            <person name="Watanabe M.M."/>
        </authorList>
    </citation>
    <scope>NUCLEOTIDE SEQUENCE [LARGE SCALE GENOMIC DNA]</scope>
    <source>
        <strain evidence="2">NIES-843 / IAM M-247</strain>
    </source>
</reference>
<dbReference type="AlphaFoldDB" id="B0JK85"/>
<protein>
    <submittedName>
        <fullName evidence="1">Uncharacterized protein</fullName>
    </submittedName>
</protein>
<dbReference type="PaxDb" id="449447-MAE_61170"/>
<dbReference type="Proteomes" id="UP000001510">
    <property type="component" value="Chromosome"/>
</dbReference>
<dbReference type="RefSeq" id="WP_012268261.1">
    <property type="nucleotide sequence ID" value="NC_010296.1"/>
</dbReference>
<accession>B0JK85</accession>
<dbReference type="GeneID" id="66709881"/>
<dbReference type="EnsemblBacteria" id="BAG05939">
    <property type="protein sequence ID" value="BAG05939"/>
    <property type="gene ID" value="MAE_61170"/>
</dbReference>
<sequence length="50" mass="5441">MSTPFLVKDIFPGLSGSFPGYPTALYSFTNKCQNKDVDVGCSNGKFCDDK</sequence>
<keyword evidence="2" id="KW-1185">Reference proteome</keyword>